<dbReference type="AlphaFoldDB" id="A0A918T5F2"/>
<accession>A0A918T5F2</accession>
<sequence length="291" mass="30036">MSWPAGETAFVTGAASGIGLGITRALVAAGARVALADIDGARSAEAARELTAAGGTVTAVELDVSDAGQWEAAADRAEAELGPVSILCNNAGVTGGGPIEQTSLELWRWIHRINIEGQFIGVSAFLPRMRDRGGRAHIVNTASMTALLPTAGLGAYTSSKIAGVGFSAVLRDELRGTDIGVSVLYPGTVATRINRTAGAAQAKLLGSGPDAALTEQMGAVLAQGADPDVVGEQVLEAILERRFHILTHRDFAPLVREVHRELEEAFAGMTDRHGPDPSARMLSGGQAPLAS</sequence>
<dbReference type="GO" id="GO:0016491">
    <property type="term" value="F:oxidoreductase activity"/>
    <property type="evidence" value="ECO:0007669"/>
    <property type="project" value="UniProtKB-KW"/>
</dbReference>
<dbReference type="InterPro" id="IPR020904">
    <property type="entry name" value="Sc_DH/Rdtase_CS"/>
</dbReference>
<dbReference type="PRINTS" id="PR00081">
    <property type="entry name" value="GDHRDH"/>
</dbReference>
<dbReference type="Gene3D" id="3.40.50.720">
    <property type="entry name" value="NAD(P)-binding Rossmann-like Domain"/>
    <property type="match status" value="1"/>
</dbReference>
<dbReference type="SUPFAM" id="SSF51735">
    <property type="entry name" value="NAD(P)-binding Rossmann-fold domains"/>
    <property type="match status" value="1"/>
</dbReference>
<organism evidence="5 6">
    <name type="scientific">Streptomyces termitum</name>
    <dbReference type="NCBI Taxonomy" id="67368"/>
    <lineage>
        <taxon>Bacteria</taxon>
        <taxon>Bacillati</taxon>
        <taxon>Actinomycetota</taxon>
        <taxon>Actinomycetes</taxon>
        <taxon>Kitasatosporales</taxon>
        <taxon>Streptomycetaceae</taxon>
        <taxon>Streptomyces</taxon>
    </lineage>
</organism>
<comment type="caution">
    <text evidence="5">The sequence shown here is derived from an EMBL/GenBank/DDBJ whole genome shotgun (WGS) entry which is preliminary data.</text>
</comment>
<dbReference type="Proteomes" id="UP000644020">
    <property type="component" value="Unassembled WGS sequence"/>
</dbReference>
<reference evidence="5" key="1">
    <citation type="journal article" date="2014" name="Int. J. Syst. Evol. Microbiol.">
        <title>Complete genome sequence of Corynebacterium casei LMG S-19264T (=DSM 44701T), isolated from a smear-ripened cheese.</title>
        <authorList>
            <consortium name="US DOE Joint Genome Institute (JGI-PGF)"/>
            <person name="Walter F."/>
            <person name="Albersmeier A."/>
            <person name="Kalinowski J."/>
            <person name="Ruckert C."/>
        </authorList>
    </citation>
    <scope>NUCLEOTIDE SEQUENCE</scope>
    <source>
        <strain evidence="5">JCM 4518</strain>
    </source>
</reference>
<evidence type="ECO:0000256" key="1">
    <source>
        <dbReference type="ARBA" id="ARBA00006484"/>
    </source>
</evidence>
<dbReference type="PANTHER" id="PTHR44196:SF1">
    <property type="entry name" value="DEHYDROGENASE_REDUCTASE SDR FAMILY MEMBER 7B"/>
    <property type="match status" value="1"/>
</dbReference>
<evidence type="ECO:0000256" key="2">
    <source>
        <dbReference type="ARBA" id="ARBA00023002"/>
    </source>
</evidence>
<comment type="similarity">
    <text evidence="1 3">Belongs to the short-chain dehydrogenases/reductases (SDR) family.</text>
</comment>
<feature type="region of interest" description="Disordered" evidence="4">
    <location>
        <begin position="269"/>
        <end position="291"/>
    </location>
</feature>
<dbReference type="InterPro" id="IPR036291">
    <property type="entry name" value="NAD(P)-bd_dom_sf"/>
</dbReference>
<dbReference type="InterPro" id="IPR002347">
    <property type="entry name" value="SDR_fam"/>
</dbReference>
<dbReference type="Pfam" id="PF00106">
    <property type="entry name" value="adh_short"/>
    <property type="match status" value="1"/>
</dbReference>
<keyword evidence="2" id="KW-0560">Oxidoreductase</keyword>
<dbReference type="PRINTS" id="PR00080">
    <property type="entry name" value="SDRFAMILY"/>
</dbReference>
<dbReference type="GO" id="GO:0016020">
    <property type="term" value="C:membrane"/>
    <property type="evidence" value="ECO:0007669"/>
    <property type="project" value="TreeGrafter"/>
</dbReference>
<keyword evidence="6" id="KW-1185">Reference proteome</keyword>
<evidence type="ECO:0000313" key="5">
    <source>
        <dbReference type="EMBL" id="GHA98561.1"/>
    </source>
</evidence>
<evidence type="ECO:0000256" key="3">
    <source>
        <dbReference type="RuleBase" id="RU000363"/>
    </source>
</evidence>
<name>A0A918T5F2_9ACTN</name>
<evidence type="ECO:0000256" key="4">
    <source>
        <dbReference type="SAM" id="MobiDB-lite"/>
    </source>
</evidence>
<dbReference type="EMBL" id="BMUL01000013">
    <property type="protein sequence ID" value="GHA98561.1"/>
    <property type="molecule type" value="Genomic_DNA"/>
</dbReference>
<evidence type="ECO:0000313" key="6">
    <source>
        <dbReference type="Proteomes" id="UP000644020"/>
    </source>
</evidence>
<protein>
    <submittedName>
        <fullName evidence="5">Short-chain type dehydrogenase/reductase</fullName>
    </submittedName>
</protein>
<dbReference type="CDD" id="cd05233">
    <property type="entry name" value="SDR_c"/>
    <property type="match status" value="1"/>
</dbReference>
<dbReference type="PROSITE" id="PS00061">
    <property type="entry name" value="ADH_SHORT"/>
    <property type="match status" value="1"/>
</dbReference>
<reference evidence="5" key="2">
    <citation type="submission" date="2020-09" db="EMBL/GenBank/DDBJ databases">
        <authorList>
            <person name="Sun Q."/>
            <person name="Ohkuma M."/>
        </authorList>
    </citation>
    <scope>NUCLEOTIDE SEQUENCE</scope>
    <source>
        <strain evidence="5">JCM 4518</strain>
    </source>
</reference>
<gene>
    <name evidence="5" type="ORF">GCM10010305_47590</name>
</gene>
<dbReference type="PANTHER" id="PTHR44196">
    <property type="entry name" value="DEHYDROGENASE/REDUCTASE SDR FAMILY MEMBER 7B"/>
    <property type="match status" value="1"/>
</dbReference>
<dbReference type="RefSeq" id="WP_189980738.1">
    <property type="nucleotide sequence ID" value="NZ_BMUL01000013.1"/>
</dbReference>
<proteinExistence type="inferred from homology"/>